<protein>
    <submittedName>
        <fullName evidence="3">Uncharacterized protein</fullName>
    </submittedName>
</protein>
<gene>
    <name evidence="3" type="ORF">MUK42_33839</name>
</gene>
<keyword evidence="4" id="KW-1185">Reference proteome</keyword>
<sequence length="204" mass="22463">MFQLYSGSRVSGDSSLLTIPDRRKIATKFPLAASPKNYEVILYTLSSAAAPALVGPLIFNSHVPYLLPLSPSSELDSDSDSEPESESELELLELPDSSSESVTVTYTTLHLFHSGLGPALVVLALKPNALFFFLLIIRDHIRAFFIFRRLIIKNPLFKPIDTLPQGIPAQSLVCLAALILDFTHHLGHPVRRDVDTTSPSDIRL</sequence>
<evidence type="ECO:0000256" key="2">
    <source>
        <dbReference type="SAM" id="Phobius"/>
    </source>
</evidence>
<dbReference type="EMBL" id="CP097502">
    <property type="protein sequence ID" value="URD74298.1"/>
    <property type="molecule type" value="Genomic_DNA"/>
</dbReference>
<reference evidence="3" key="1">
    <citation type="submission" date="2022-05" db="EMBL/GenBank/DDBJ databases">
        <title>The Musa troglodytarum L. genome provides insights into the mechanism of non-climacteric behaviour and enrichment of carotenoids.</title>
        <authorList>
            <person name="Wang J."/>
        </authorList>
    </citation>
    <scope>NUCLEOTIDE SEQUENCE</scope>
    <source>
        <tissue evidence="3">Leaf</tissue>
    </source>
</reference>
<accession>A0A9E7EEA0</accession>
<feature type="compositionally biased region" description="Acidic residues" evidence="1">
    <location>
        <begin position="75"/>
        <end position="93"/>
    </location>
</feature>
<evidence type="ECO:0000313" key="4">
    <source>
        <dbReference type="Proteomes" id="UP001055439"/>
    </source>
</evidence>
<evidence type="ECO:0000313" key="3">
    <source>
        <dbReference type="EMBL" id="URD74298.1"/>
    </source>
</evidence>
<name>A0A9E7EEA0_9LILI</name>
<proteinExistence type="predicted"/>
<keyword evidence="2" id="KW-1133">Transmembrane helix</keyword>
<feature type="transmembrane region" description="Helical" evidence="2">
    <location>
        <begin position="40"/>
        <end position="59"/>
    </location>
</feature>
<keyword evidence="2" id="KW-0812">Transmembrane</keyword>
<feature type="region of interest" description="Disordered" evidence="1">
    <location>
        <begin position="73"/>
        <end position="96"/>
    </location>
</feature>
<organism evidence="3 4">
    <name type="scientific">Musa troglodytarum</name>
    <name type="common">fe'i banana</name>
    <dbReference type="NCBI Taxonomy" id="320322"/>
    <lineage>
        <taxon>Eukaryota</taxon>
        <taxon>Viridiplantae</taxon>
        <taxon>Streptophyta</taxon>
        <taxon>Embryophyta</taxon>
        <taxon>Tracheophyta</taxon>
        <taxon>Spermatophyta</taxon>
        <taxon>Magnoliopsida</taxon>
        <taxon>Liliopsida</taxon>
        <taxon>Zingiberales</taxon>
        <taxon>Musaceae</taxon>
        <taxon>Musa</taxon>
    </lineage>
</organism>
<evidence type="ECO:0000256" key="1">
    <source>
        <dbReference type="SAM" id="MobiDB-lite"/>
    </source>
</evidence>
<dbReference type="Proteomes" id="UP001055439">
    <property type="component" value="Chromosome 1"/>
</dbReference>
<feature type="transmembrane region" description="Helical" evidence="2">
    <location>
        <begin position="116"/>
        <end position="137"/>
    </location>
</feature>
<dbReference type="AlphaFoldDB" id="A0A9E7EEA0"/>
<keyword evidence="2" id="KW-0472">Membrane</keyword>